<reference evidence="2" key="1">
    <citation type="submission" date="2016-11" db="UniProtKB">
        <authorList>
            <consortium name="WormBaseParasite"/>
        </authorList>
    </citation>
    <scope>IDENTIFICATION</scope>
</reference>
<dbReference type="WBParaSite" id="L893_g22370.t1">
    <property type="protein sequence ID" value="L893_g22370.t1"/>
    <property type="gene ID" value="L893_g22370"/>
</dbReference>
<protein>
    <submittedName>
        <fullName evidence="2">Transposase</fullName>
    </submittedName>
</protein>
<evidence type="ECO:0000313" key="1">
    <source>
        <dbReference type="Proteomes" id="UP000095287"/>
    </source>
</evidence>
<evidence type="ECO:0000313" key="2">
    <source>
        <dbReference type="WBParaSite" id="L893_g22370.t1"/>
    </source>
</evidence>
<name>A0A1I7Z3E1_9BILA</name>
<dbReference type="Proteomes" id="UP000095287">
    <property type="component" value="Unplaced"/>
</dbReference>
<keyword evidence="1" id="KW-1185">Reference proteome</keyword>
<dbReference type="AlphaFoldDB" id="A0A1I7Z3E1"/>
<sequence>MIAWERWRLYAASSRDFRSLRPLTHRNFVPLFRYICTIILIDESPATIVGECVPCPPRSPPTRLWNGTTGRKKITLLHVYRRALRARETVAAVT</sequence>
<organism evidence="1 2">
    <name type="scientific">Steinernema glaseri</name>
    <dbReference type="NCBI Taxonomy" id="37863"/>
    <lineage>
        <taxon>Eukaryota</taxon>
        <taxon>Metazoa</taxon>
        <taxon>Ecdysozoa</taxon>
        <taxon>Nematoda</taxon>
        <taxon>Chromadorea</taxon>
        <taxon>Rhabditida</taxon>
        <taxon>Tylenchina</taxon>
        <taxon>Panagrolaimomorpha</taxon>
        <taxon>Strongyloidoidea</taxon>
        <taxon>Steinernematidae</taxon>
        <taxon>Steinernema</taxon>
    </lineage>
</organism>
<proteinExistence type="predicted"/>
<accession>A0A1I7Z3E1</accession>